<evidence type="ECO:0000256" key="1">
    <source>
        <dbReference type="SAM" id="MobiDB-lite"/>
    </source>
</evidence>
<evidence type="ECO:0000313" key="2">
    <source>
        <dbReference type="EMBL" id="OSX78629.1"/>
    </source>
</evidence>
<organism evidence="2 3">
    <name type="scientific">Porphyra umbilicalis</name>
    <name type="common">Purple laver</name>
    <name type="synonym">Red alga</name>
    <dbReference type="NCBI Taxonomy" id="2786"/>
    <lineage>
        <taxon>Eukaryota</taxon>
        <taxon>Rhodophyta</taxon>
        <taxon>Bangiophyceae</taxon>
        <taxon>Bangiales</taxon>
        <taxon>Bangiaceae</taxon>
        <taxon>Porphyra</taxon>
    </lineage>
</organism>
<reference evidence="2 3" key="1">
    <citation type="submission" date="2017-03" db="EMBL/GenBank/DDBJ databases">
        <title>WGS assembly of Porphyra umbilicalis.</title>
        <authorList>
            <person name="Brawley S.H."/>
            <person name="Blouin N.A."/>
            <person name="Ficko-Blean E."/>
            <person name="Wheeler G.L."/>
            <person name="Lohr M."/>
            <person name="Goodson H.V."/>
            <person name="Jenkins J.W."/>
            <person name="Blaby-Haas C.E."/>
            <person name="Helliwell K.E."/>
            <person name="Chan C."/>
            <person name="Marriage T."/>
            <person name="Bhattacharya D."/>
            <person name="Klein A.S."/>
            <person name="Badis Y."/>
            <person name="Brodie J."/>
            <person name="Cao Y."/>
            <person name="Collen J."/>
            <person name="Dittami S.M."/>
            <person name="Gachon C.M."/>
            <person name="Green B.R."/>
            <person name="Karpowicz S."/>
            <person name="Kim J.W."/>
            <person name="Kudahl U."/>
            <person name="Lin S."/>
            <person name="Michel G."/>
            <person name="Mittag M."/>
            <person name="Olson B.J."/>
            <person name="Pangilinan J."/>
            <person name="Peng Y."/>
            <person name="Qiu H."/>
            <person name="Shu S."/>
            <person name="Singer J.T."/>
            <person name="Smith A.G."/>
            <person name="Sprecher B.N."/>
            <person name="Wagner V."/>
            <person name="Wang W."/>
            <person name="Wang Z.-Y."/>
            <person name="Yan J."/>
            <person name="Yarish C."/>
            <person name="Zoeuner-Riek S."/>
            <person name="Zhuang Y."/>
            <person name="Zou Y."/>
            <person name="Lindquist E.A."/>
            <person name="Grimwood J."/>
            <person name="Barry K."/>
            <person name="Rokhsar D.S."/>
            <person name="Schmutz J."/>
            <person name="Stiller J.W."/>
            <person name="Grossman A.R."/>
            <person name="Prochnik S.E."/>
        </authorList>
    </citation>
    <scope>NUCLEOTIDE SEQUENCE [LARGE SCALE GENOMIC DNA]</scope>
    <source>
        <strain evidence="2">4086291</strain>
    </source>
</reference>
<dbReference type="EMBL" id="KV918808">
    <property type="protein sequence ID" value="OSX78629.1"/>
    <property type="molecule type" value="Genomic_DNA"/>
</dbReference>
<feature type="region of interest" description="Disordered" evidence="1">
    <location>
        <begin position="74"/>
        <end position="145"/>
    </location>
</feature>
<name>A0A1X6PCI5_PORUM</name>
<dbReference type="AlphaFoldDB" id="A0A1X6PCI5"/>
<accession>A0A1X6PCI5</accession>
<protein>
    <submittedName>
        <fullName evidence="2">Uncharacterized protein</fullName>
    </submittedName>
</protein>
<sequence>MLCVPAVTDGLLRGLFAPSAAAARTPAVRQVLVLLLMRAACQPLPVAAGVGAGAGAGAGAGVGGGATRRLLLRAPAASGRPPVSPAGPRVRDGRRLQWAPAGAAPRLRRRRRCRRRHRRRRPVWRYSRRARRGGGGGRRDAGWRL</sequence>
<evidence type="ECO:0000313" key="3">
    <source>
        <dbReference type="Proteomes" id="UP000218209"/>
    </source>
</evidence>
<keyword evidence="3" id="KW-1185">Reference proteome</keyword>
<proteinExistence type="predicted"/>
<gene>
    <name evidence="2" type="ORF">BU14_0104s0003</name>
</gene>
<dbReference type="Proteomes" id="UP000218209">
    <property type="component" value="Unassembled WGS sequence"/>
</dbReference>
<feature type="compositionally biased region" description="Basic residues" evidence="1">
    <location>
        <begin position="106"/>
        <end position="132"/>
    </location>
</feature>